<comment type="caution">
    <text evidence="1">The sequence shown here is derived from an EMBL/GenBank/DDBJ whole genome shotgun (WGS) entry which is preliminary data.</text>
</comment>
<keyword evidence="2" id="KW-1185">Reference proteome</keyword>
<evidence type="ECO:0000313" key="1">
    <source>
        <dbReference type="EMBL" id="KRZ57977.1"/>
    </source>
</evidence>
<gene>
    <name evidence="1" type="ORF">T02_15481</name>
</gene>
<dbReference type="Proteomes" id="UP000054721">
    <property type="component" value="Unassembled WGS sequence"/>
</dbReference>
<dbReference type="AlphaFoldDB" id="A0A0V1LEN8"/>
<proteinExistence type="predicted"/>
<sequence>MEVLADEGDPCVGLCLLVISFGMFRCSNFSETKKCLSSSSTCNSDQLSLHVEYEEEKVYYKISMQAEKLELSFSKAAETADTFWVELQLQACSVQERRAISTFPGMCCRRATYCWDGMGQEGGEWKVEYHFKFIAAIKLNSCYFAHYYIIEFTLRGAERKIVLEHN</sequence>
<protein>
    <submittedName>
        <fullName evidence="1">Uncharacterized protein</fullName>
    </submittedName>
</protein>
<accession>A0A0V1LEN8</accession>
<organism evidence="1 2">
    <name type="scientific">Trichinella nativa</name>
    <dbReference type="NCBI Taxonomy" id="6335"/>
    <lineage>
        <taxon>Eukaryota</taxon>
        <taxon>Metazoa</taxon>
        <taxon>Ecdysozoa</taxon>
        <taxon>Nematoda</taxon>
        <taxon>Enoplea</taxon>
        <taxon>Dorylaimia</taxon>
        <taxon>Trichinellida</taxon>
        <taxon>Trichinellidae</taxon>
        <taxon>Trichinella</taxon>
    </lineage>
</organism>
<dbReference type="EMBL" id="JYDW01000065">
    <property type="protein sequence ID" value="KRZ57977.1"/>
    <property type="molecule type" value="Genomic_DNA"/>
</dbReference>
<name>A0A0V1LEN8_9BILA</name>
<reference evidence="1 2" key="1">
    <citation type="submission" date="2015-05" db="EMBL/GenBank/DDBJ databases">
        <title>Evolution of Trichinella species and genotypes.</title>
        <authorList>
            <person name="Korhonen P.K."/>
            <person name="Edoardo P."/>
            <person name="Giuseppe L.R."/>
            <person name="Gasser R.B."/>
        </authorList>
    </citation>
    <scope>NUCLEOTIDE SEQUENCE [LARGE SCALE GENOMIC DNA]</scope>
    <source>
        <strain evidence="1">ISS10</strain>
    </source>
</reference>
<evidence type="ECO:0000313" key="2">
    <source>
        <dbReference type="Proteomes" id="UP000054721"/>
    </source>
</evidence>